<organism evidence="2 3">
    <name type="scientific">Citrobacter portucalensis</name>
    <dbReference type="NCBI Taxonomy" id="1639133"/>
    <lineage>
        <taxon>Bacteria</taxon>
        <taxon>Pseudomonadati</taxon>
        <taxon>Pseudomonadota</taxon>
        <taxon>Gammaproteobacteria</taxon>
        <taxon>Enterobacterales</taxon>
        <taxon>Enterobacteriaceae</taxon>
        <taxon>Citrobacter</taxon>
        <taxon>Citrobacter freundii complex</taxon>
    </lineage>
</organism>
<keyword evidence="3" id="KW-1185">Reference proteome</keyword>
<evidence type="ECO:0000256" key="1">
    <source>
        <dbReference type="SAM" id="Phobius"/>
    </source>
</evidence>
<dbReference type="InterPro" id="IPR004699">
    <property type="entry name" value="PTS_IID_sorb"/>
</dbReference>
<proteinExistence type="predicted"/>
<keyword evidence="1" id="KW-0472">Membrane</keyword>
<dbReference type="RefSeq" id="WP_234103761.1">
    <property type="nucleotide sequence ID" value="NZ_CP136601.1"/>
</dbReference>
<feature type="transmembrane region" description="Helical" evidence="1">
    <location>
        <begin position="63"/>
        <end position="89"/>
    </location>
</feature>
<name>A0ABZ0H6C6_9ENTR</name>
<dbReference type="PANTHER" id="PTHR40399:SF1">
    <property type="entry name" value="PTS SYSTEM GLUCITOL_SORBITOL-SPECIFIC EIIC COMPONENT"/>
    <property type="match status" value="1"/>
</dbReference>
<feature type="transmembrane region" description="Helical" evidence="1">
    <location>
        <begin position="144"/>
        <end position="164"/>
    </location>
</feature>
<accession>A0ABZ0H6C6</accession>
<evidence type="ECO:0000313" key="3">
    <source>
        <dbReference type="Proteomes" id="UP001302613"/>
    </source>
</evidence>
<keyword evidence="1" id="KW-0812">Transmembrane</keyword>
<sequence length="172" mass="18763">MELLSLNDGILTFIQSASSHFLTLAVTILPVFLFMRILLTVTLRLVGTAQTEAFARLCGRSRVLTYGLLPVVGWLLLRAPGALALGFVLPEKSKPGFEDALTTLAHPLSTAFPGVVTPELVAWLSITAGLRIHGLPVTQLALRYLLTAVLISLIRGMVTEWIFLRITSRGKR</sequence>
<feature type="transmembrane region" description="Helical" evidence="1">
    <location>
        <begin position="20"/>
        <end position="43"/>
    </location>
</feature>
<evidence type="ECO:0000313" key="2">
    <source>
        <dbReference type="EMBL" id="WOH44679.1"/>
    </source>
</evidence>
<dbReference type="Pfam" id="PF03608">
    <property type="entry name" value="EII-GUT"/>
    <property type="match status" value="1"/>
</dbReference>
<dbReference type="EMBL" id="CP136601">
    <property type="protein sequence ID" value="WOH44679.1"/>
    <property type="molecule type" value="Genomic_DNA"/>
</dbReference>
<protein>
    <submittedName>
        <fullName evidence="2">PTS glucitol/sorbitol transporter subunit IIC</fullName>
    </submittedName>
</protein>
<gene>
    <name evidence="2" type="ORF">RY846_05710</name>
</gene>
<dbReference type="PANTHER" id="PTHR40399">
    <property type="entry name" value="PTS SYSTEM GLUCITOL/SORBITOL-SPECIFIC EIIC COMPONENT"/>
    <property type="match status" value="1"/>
</dbReference>
<reference evidence="2 3" key="1">
    <citation type="submission" date="2023-10" db="EMBL/GenBank/DDBJ databases">
        <title>SFO-1, KPC-2, NDM-1 were first reported in Portuguese citrobacter collected clinically.</title>
        <authorList>
            <person name="Guo K."/>
        </authorList>
    </citation>
    <scope>NUCLEOTIDE SEQUENCE [LARGE SCALE GENOMIC DNA]</scope>
    <source>
        <strain evidence="2 3">L2724hy</strain>
    </source>
</reference>
<keyword evidence="1" id="KW-1133">Transmembrane helix</keyword>
<dbReference type="Proteomes" id="UP001302613">
    <property type="component" value="Chromosome"/>
</dbReference>